<comment type="caution">
    <text evidence="2">The sequence shown here is derived from an EMBL/GenBank/DDBJ whole genome shotgun (WGS) entry which is preliminary data.</text>
</comment>
<organism evidence="2 4">
    <name type="scientific">Candidatus Sysuiplasma superficiale</name>
    <dbReference type="NCBI Taxonomy" id="2823368"/>
    <lineage>
        <taxon>Archaea</taxon>
        <taxon>Methanobacteriati</taxon>
        <taxon>Thermoplasmatota</taxon>
        <taxon>Thermoplasmata</taxon>
        <taxon>Candidatus Sysuiplasmatales</taxon>
        <taxon>Candidatus Sysuiplasmataceae</taxon>
        <taxon>Candidatus Sysuiplasma</taxon>
    </lineage>
</organism>
<dbReference type="EMBL" id="JAGVSJ010000009">
    <property type="protein sequence ID" value="MBX8631796.1"/>
    <property type="molecule type" value="Genomic_DNA"/>
</dbReference>
<feature type="transmembrane region" description="Helical" evidence="1">
    <location>
        <begin position="70"/>
        <end position="90"/>
    </location>
</feature>
<feature type="transmembrane region" description="Helical" evidence="1">
    <location>
        <begin position="102"/>
        <end position="123"/>
    </location>
</feature>
<reference evidence="2" key="1">
    <citation type="submission" date="2021-04" db="EMBL/GenBank/DDBJ databases">
        <title>Genomic insights into ecological role and evolution of a novel Thermoplasmata order Candidatus Sysuiplasmatales.</title>
        <authorList>
            <person name="Yuan Y."/>
        </authorList>
    </citation>
    <scope>NUCLEOTIDE SEQUENCE</scope>
    <source>
        <strain evidence="3">TUT19-bin139</strain>
        <strain evidence="2">YP2-bin.285</strain>
    </source>
</reference>
<name>A0A8J7YP74_9ARCH</name>
<evidence type="ECO:0000313" key="4">
    <source>
        <dbReference type="Proteomes" id="UP000716004"/>
    </source>
</evidence>
<evidence type="ECO:0000313" key="3">
    <source>
        <dbReference type="EMBL" id="MBX8643468.1"/>
    </source>
</evidence>
<keyword evidence="1" id="KW-0472">Membrane</keyword>
<dbReference type="Proteomes" id="UP000750197">
    <property type="component" value="Unassembled WGS sequence"/>
</dbReference>
<proteinExistence type="predicted"/>
<feature type="transmembrane region" description="Helical" evidence="1">
    <location>
        <begin position="135"/>
        <end position="152"/>
    </location>
</feature>
<dbReference type="EMBL" id="JAHEAC010000008">
    <property type="protein sequence ID" value="MBX8643468.1"/>
    <property type="molecule type" value="Genomic_DNA"/>
</dbReference>
<accession>A0A8J7YP74</accession>
<dbReference type="AlphaFoldDB" id="A0A8J7YP74"/>
<evidence type="ECO:0000256" key="1">
    <source>
        <dbReference type="SAM" id="Phobius"/>
    </source>
</evidence>
<dbReference type="Proteomes" id="UP000716004">
    <property type="component" value="Unassembled WGS sequence"/>
</dbReference>
<protein>
    <submittedName>
        <fullName evidence="2">Uncharacterized protein</fullName>
    </submittedName>
</protein>
<keyword evidence="1" id="KW-0812">Transmembrane</keyword>
<gene>
    <name evidence="2" type="ORF">J9259_04655</name>
    <name evidence="3" type="ORF">KIY12_01885</name>
</gene>
<keyword evidence="1" id="KW-1133">Transmembrane helix</keyword>
<sequence>MEDVVEIIACPVCNQEVTLEDESCPFCGAEFAPGVVSSGNRAGRNVANTHSASISSRTHTGPASSRAMQMGLLGITYVLGYVTIVVANYISNGGLVNTGPEMILIGVGAVTIMIALAGAVILGKIGGPASFRFNIPLLAGFILLLPTLLFIFRI</sequence>
<evidence type="ECO:0000313" key="2">
    <source>
        <dbReference type="EMBL" id="MBX8631796.1"/>
    </source>
</evidence>